<comment type="subcellular location">
    <subcellularLocation>
        <location evidence="1">Cell membrane</location>
        <topology evidence="1">Multi-pass membrane protein</topology>
    </subcellularLocation>
</comment>
<dbReference type="AlphaFoldDB" id="A0A6G2CQL4"/>
<dbReference type="PANTHER" id="PTHR32196">
    <property type="entry name" value="ABC TRANSPORTER PERMEASE PROTEIN YPHD-RELATED-RELATED"/>
    <property type="match status" value="1"/>
</dbReference>
<dbReference type="GO" id="GO:0022857">
    <property type="term" value="F:transmembrane transporter activity"/>
    <property type="evidence" value="ECO:0007669"/>
    <property type="project" value="InterPro"/>
</dbReference>
<dbReference type="InterPro" id="IPR001851">
    <property type="entry name" value="ABC_transp_permease"/>
</dbReference>
<comment type="caution">
    <text evidence="6">The sequence shown here is derived from an EMBL/GenBank/DDBJ whole genome shotgun (WGS) entry which is preliminary data.</text>
</comment>
<keyword evidence="5" id="KW-0472">Membrane</keyword>
<name>A0A6G2CQL4_9FIRM</name>
<protein>
    <submittedName>
        <fullName evidence="6">ABC transporter permease</fullName>
    </submittedName>
</protein>
<gene>
    <name evidence="6" type="ORF">GMA64_10670</name>
</gene>
<evidence type="ECO:0000313" key="6">
    <source>
        <dbReference type="EMBL" id="MTL94992.1"/>
    </source>
</evidence>
<sequence length="307" mass="32779">MTVLLTVLEQGLIFGILALGVYLTYKVLDFADLSVEGTFPLGASITALLLTQGINASVAIFISFIGGMLAGAVTGLLHMKLKITNLLSGILVMSGLYSINLRVMGNRANIALFNQKHLFSTSLPTLLTIVLVVMVVKLLVDLFLKTKFGFMVKATGDNPQLVTTLGVHIGFVKIVCLMISNGLVGLAGSLSAQYQGYADVTMGTGTIVIGLAAVIFGEAIFKKSSWILPTTTAIIGAILYQGCTALALQFGFPPNDLKLLSAAIVTLALALNHYHFKVTLFKKHEMKGGIRDVKDPTTEQNFLSEHS</sequence>
<dbReference type="EMBL" id="WMQV01000028">
    <property type="protein sequence ID" value="MTL94992.1"/>
    <property type="molecule type" value="Genomic_DNA"/>
</dbReference>
<dbReference type="Pfam" id="PF02653">
    <property type="entry name" value="BPD_transp_2"/>
    <property type="match status" value="1"/>
</dbReference>
<evidence type="ECO:0000256" key="4">
    <source>
        <dbReference type="ARBA" id="ARBA00022989"/>
    </source>
</evidence>
<dbReference type="CDD" id="cd06574">
    <property type="entry name" value="TM_PBP1_branched-chain-AA_like"/>
    <property type="match status" value="1"/>
</dbReference>
<keyword evidence="4" id="KW-1133">Transmembrane helix</keyword>
<dbReference type="GO" id="GO:0005886">
    <property type="term" value="C:plasma membrane"/>
    <property type="evidence" value="ECO:0007669"/>
    <property type="project" value="UniProtKB-SubCell"/>
</dbReference>
<evidence type="ECO:0000256" key="5">
    <source>
        <dbReference type="ARBA" id="ARBA00023136"/>
    </source>
</evidence>
<proteinExistence type="predicted"/>
<organism evidence="6">
    <name type="scientific">Turicibacter sanguinis</name>
    <dbReference type="NCBI Taxonomy" id="154288"/>
    <lineage>
        <taxon>Bacteria</taxon>
        <taxon>Bacillati</taxon>
        <taxon>Bacillota</taxon>
        <taxon>Erysipelotrichia</taxon>
        <taxon>Erysipelotrichales</taxon>
        <taxon>Turicibacteraceae</taxon>
        <taxon>Turicibacter</taxon>
    </lineage>
</organism>
<evidence type="ECO:0000256" key="1">
    <source>
        <dbReference type="ARBA" id="ARBA00004651"/>
    </source>
</evidence>
<dbReference type="RefSeq" id="WP_129821435.1">
    <property type="nucleotide sequence ID" value="NZ_JAMQUV010000023.1"/>
</dbReference>
<evidence type="ECO:0000256" key="2">
    <source>
        <dbReference type="ARBA" id="ARBA00022475"/>
    </source>
</evidence>
<dbReference type="PANTHER" id="PTHR32196:SF69">
    <property type="entry name" value="BRANCHED-CHAIN AMINO ACID TRANSPORT SYSTEM, PERMEASE PROTEIN"/>
    <property type="match status" value="1"/>
</dbReference>
<reference evidence="6" key="1">
    <citation type="journal article" date="2019" name="Nat. Med.">
        <title>A library of human gut bacterial isolates paired with longitudinal multiomics data enables mechanistic microbiome research.</title>
        <authorList>
            <person name="Poyet M."/>
            <person name="Groussin M."/>
            <person name="Gibbons S.M."/>
            <person name="Avila-Pacheco J."/>
            <person name="Jiang X."/>
            <person name="Kearney S.M."/>
            <person name="Perrotta A.R."/>
            <person name="Berdy B."/>
            <person name="Zhao S."/>
            <person name="Lieberman T.D."/>
            <person name="Swanson P.K."/>
            <person name="Smith M."/>
            <person name="Roesemann S."/>
            <person name="Alexander J.E."/>
            <person name="Rich S.A."/>
            <person name="Livny J."/>
            <person name="Vlamakis H."/>
            <person name="Clish C."/>
            <person name="Bullock K."/>
            <person name="Deik A."/>
            <person name="Scott J."/>
            <person name="Pierce K.A."/>
            <person name="Xavier R.J."/>
            <person name="Alm E.J."/>
        </authorList>
    </citation>
    <scope>NUCLEOTIDE SEQUENCE</scope>
    <source>
        <strain evidence="6">BIOML-A179</strain>
    </source>
</reference>
<keyword evidence="3" id="KW-0812">Transmembrane</keyword>
<accession>A0A6G2CQL4</accession>
<keyword evidence="2" id="KW-1003">Cell membrane</keyword>
<evidence type="ECO:0000256" key="3">
    <source>
        <dbReference type="ARBA" id="ARBA00022692"/>
    </source>
</evidence>